<evidence type="ECO:0000256" key="1">
    <source>
        <dbReference type="SAM" id="Coils"/>
    </source>
</evidence>
<proteinExistence type="predicted"/>
<protein>
    <submittedName>
        <fullName evidence="2">Uncharacterized protein</fullName>
    </submittedName>
</protein>
<dbReference type="AlphaFoldDB" id="A0A6C0H8Z5"/>
<accession>A0A6C0H8Z5</accession>
<dbReference type="SUPFAM" id="SSF57997">
    <property type="entry name" value="Tropomyosin"/>
    <property type="match status" value="1"/>
</dbReference>
<organism evidence="2">
    <name type="scientific">viral metagenome</name>
    <dbReference type="NCBI Taxonomy" id="1070528"/>
    <lineage>
        <taxon>unclassified sequences</taxon>
        <taxon>metagenomes</taxon>
        <taxon>organismal metagenomes</taxon>
    </lineage>
</organism>
<name>A0A6C0H8Z5_9ZZZZ</name>
<evidence type="ECO:0000313" key="2">
    <source>
        <dbReference type="EMBL" id="QHT76989.1"/>
    </source>
</evidence>
<feature type="coiled-coil region" evidence="1">
    <location>
        <begin position="8"/>
        <end position="119"/>
    </location>
</feature>
<keyword evidence="1" id="KW-0175">Coiled coil</keyword>
<sequence length="221" mass="26163">MPKVWNLLHTTCEDLDALQQAYEELSQTNKDLREKCEWQEQIIYSLEKTNQATCKDLDAQQQAYKELSQKYKDQCEKCECLERTNQELRKKYIDICEKYERQEQNYKDLQQVYEDLIECNKKKIECCYQRPCDIDCTCEKIHLNQVKNITLPHYLMGLKKLTNDNKTRKSQHLEAGGTETGWRGSTNMVTLGNVFEWLQEVNPNLNLKEAKELYGPMLTVD</sequence>
<reference evidence="2" key="1">
    <citation type="journal article" date="2020" name="Nature">
        <title>Giant virus diversity and host interactions through global metagenomics.</title>
        <authorList>
            <person name="Schulz F."/>
            <person name="Roux S."/>
            <person name="Paez-Espino D."/>
            <person name="Jungbluth S."/>
            <person name="Walsh D.A."/>
            <person name="Denef V.J."/>
            <person name="McMahon K.D."/>
            <person name="Konstantinidis K.T."/>
            <person name="Eloe-Fadrosh E.A."/>
            <person name="Kyrpides N.C."/>
            <person name="Woyke T."/>
        </authorList>
    </citation>
    <scope>NUCLEOTIDE SEQUENCE</scope>
    <source>
        <strain evidence="2">GVMAG-M-3300023179-82</strain>
    </source>
</reference>
<dbReference type="EMBL" id="MN739912">
    <property type="protein sequence ID" value="QHT76989.1"/>
    <property type="molecule type" value="Genomic_DNA"/>
</dbReference>